<dbReference type="InterPro" id="IPR002146">
    <property type="entry name" value="ATP_synth_b/b'su_bac/chlpt"/>
</dbReference>
<evidence type="ECO:0000256" key="14">
    <source>
        <dbReference type="SAM" id="Coils"/>
    </source>
</evidence>
<comment type="subcellular location">
    <subcellularLocation>
        <location evidence="12">Cell membrane</location>
        <topology evidence="12">Single-pass membrane protein</topology>
    </subcellularLocation>
    <subcellularLocation>
        <location evidence="11">Endomembrane system</location>
        <topology evidence="11">Single-pass membrane protein</topology>
    </subcellularLocation>
</comment>
<evidence type="ECO:0000256" key="7">
    <source>
        <dbReference type="ARBA" id="ARBA00023136"/>
    </source>
</evidence>
<dbReference type="Proteomes" id="UP001157947">
    <property type="component" value="Unassembled WGS sequence"/>
</dbReference>
<keyword evidence="7 12" id="KW-0472">Membrane</keyword>
<evidence type="ECO:0000256" key="1">
    <source>
        <dbReference type="ARBA" id="ARBA00022448"/>
    </source>
</evidence>
<keyword evidence="1 12" id="KW-0813">Transport</keyword>
<name>A0AA45WK77_9AQUI</name>
<comment type="function">
    <text evidence="10">Component of the F(0) channel, it forms part of the peripheral stalk, linking F(1) to F(0). The b'-subunit is a diverged and duplicated form of b found in plants and photosynthetic bacteria.</text>
</comment>
<keyword evidence="6 12" id="KW-0406">Ion transport</keyword>
<dbReference type="GO" id="GO:0046933">
    <property type="term" value="F:proton-transporting ATP synthase activity, rotational mechanism"/>
    <property type="evidence" value="ECO:0007669"/>
    <property type="project" value="UniProtKB-UniRule"/>
</dbReference>
<protein>
    <recommendedName>
        <fullName evidence="12">ATP synthase subunit b</fullName>
    </recommendedName>
    <alternativeName>
        <fullName evidence="12">ATP synthase F(0) sector subunit b</fullName>
    </alternativeName>
    <alternativeName>
        <fullName evidence="12">ATPase subunit I</fullName>
    </alternativeName>
    <alternativeName>
        <fullName evidence="12">F-type ATPase subunit b</fullName>
        <shortName evidence="12">F-ATPase subunit b</shortName>
    </alternativeName>
</protein>
<dbReference type="EMBL" id="FXTX01000004">
    <property type="protein sequence ID" value="SMP05914.1"/>
    <property type="molecule type" value="Genomic_DNA"/>
</dbReference>
<comment type="subunit">
    <text evidence="12">F-type ATPases have 2 components, F(1) - the catalytic core - and F(0) - the membrane proton channel. F(1) has five subunits: alpha(3), beta(3), gamma(1), delta(1), epsilon(1). F(0) has three main subunits: a(1), b(2) and c(10-14). The alpha and beta chains form an alternating ring which encloses part of the gamma chain. F(1) is attached to F(0) by a central stalk formed by the gamma and epsilon chains, while a peripheral stalk is formed by the delta and b chains.</text>
</comment>
<evidence type="ECO:0000256" key="5">
    <source>
        <dbReference type="ARBA" id="ARBA00022989"/>
    </source>
</evidence>
<keyword evidence="8 12" id="KW-0066">ATP synthesis</keyword>
<evidence type="ECO:0000256" key="6">
    <source>
        <dbReference type="ARBA" id="ARBA00023065"/>
    </source>
</evidence>
<evidence type="ECO:0000313" key="17">
    <source>
        <dbReference type="Proteomes" id="UP001157947"/>
    </source>
</evidence>
<feature type="chain" id="PRO_5041290647" description="ATP synthase subunit b" evidence="15">
    <location>
        <begin position="19"/>
        <end position="182"/>
    </location>
</feature>
<keyword evidence="4 12" id="KW-0375">Hydrogen ion transport</keyword>
<evidence type="ECO:0000256" key="8">
    <source>
        <dbReference type="ARBA" id="ARBA00023310"/>
    </source>
</evidence>
<dbReference type="Pfam" id="PF00430">
    <property type="entry name" value="ATP-synt_B"/>
    <property type="match status" value="1"/>
</dbReference>
<evidence type="ECO:0000256" key="13">
    <source>
        <dbReference type="RuleBase" id="RU003848"/>
    </source>
</evidence>
<keyword evidence="3 12" id="KW-0812">Transmembrane</keyword>
<reference evidence="16" key="1">
    <citation type="submission" date="2017-05" db="EMBL/GenBank/DDBJ databases">
        <authorList>
            <person name="Varghese N."/>
            <person name="Submissions S."/>
        </authorList>
    </citation>
    <scope>NUCLEOTIDE SEQUENCE</scope>
    <source>
        <strain evidence="16">DSM 18763</strain>
    </source>
</reference>
<evidence type="ECO:0000256" key="9">
    <source>
        <dbReference type="ARBA" id="ARBA00025198"/>
    </source>
</evidence>
<comment type="caution">
    <text evidence="16">The sequence shown here is derived from an EMBL/GenBank/DDBJ whole genome shotgun (WGS) entry which is preliminary data.</text>
</comment>
<evidence type="ECO:0000256" key="10">
    <source>
        <dbReference type="ARBA" id="ARBA00025614"/>
    </source>
</evidence>
<dbReference type="CDD" id="cd06503">
    <property type="entry name" value="ATP-synt_Fo_b"/>
    <property type="match status" value="1"/>
</dbReference>
<evidence type="ECO:0000256" key="2">
    <source>
        <dbReference type="ARBA" id="ARBA00022547"/>
    </source>
</evidence>
<accession>A0AA45WK77</accession>
<evidence type="ECO:0000313" key="16">
    <source>
        <dbReference type="EMBL" id="SMP05914.1"/>
    </source>
</evidence>
<evidence type="ECO:0000256" key="4">
    <source>
        <dbReference type="ARBA" id="ARBA00022781"/>
    </source>
</evidence>
<evidence type="ECO:0000256" key="15">
    <source>
        <dbReference type="SAM" id="SignalP"/>
    </source>
</evidence>
<keyword evidence="15" id="KW-0732">Signal</keyword>
<evidence type="ECO:0000256" key="11">
    <source>
        <dbReference type="ARBA" id="ARBA00037847"/>
    </source>
</evidence>
<dbReference type="AlphaFoldDB" id="A0AA45WK77"/>
<keyword evidence="2 12" id="KW-0138">CF(0)</keyword>
<organism evidence="16 17">
    <name type="scientific">Venenivibrio stagnispumantis</name>
    <dbReference type="NCBI Taxonomy" id="407998"/>
    <lineage>
        <taxon>Bacteria</taxon>
        <taxon>Pseudomonadati</taxon>
        <taxon>Aquificota</taxon>
        <taxon>Aquificia</taxon>
        <taxon>Aquificales</taxon>
        <taxon>Hydrogenothermaceae</taxon>
        <taxon>Venenivibrio</taxon>
    </lineage>
</organism>
<keyword evidence="17" id="KW-1185">Reference proteome</keyword>
<dbReference type="GO" id="GO:0045259">
    <property type="term" value="C:proton-transporting ATP synthase complex"/>
    <property type="evidence" value="ECO:0007669"/>
    <property type="project" value="UniProtKB-KW"/>
</dbReference>
<evidence type="ECO:0000256" key="3">
    <source>
        <dbReference type="ARBA" id="ARBA00022692"/>
    </source>
</evidence>
<dbReference type="GO" id="GO:0012505">
    <property type="term" value="C:endomembrane system"/>
    <property type="evidence" value="ECO:0007669"/>
    <property type="project" value="UniProtKB-SubCell"/>
</dbReference>
<comment type="similarity">
    <text evidence="12 13">Belongs to the ATPase B chain family.</text>
</comment>
<keyword evidence="12" id="KW-1003">Cell membrane</keyword>
<dbReference type="HAMAP" id="MF_01398">
    <property type="entry name" value="ATP_synth_b_bprime"/>
    <property type="match status" value="1"/>
</dbReference>
<keyword evidence="14" id="KW-0175">Coiled coil</keyword>
<gene>
    <name evidence="12" type="primary">atpF</name>
    <name evidence="16" type="ORF">SAMN06264868_1049</name>
</gene>
<evidence type="ECO:0000256" key="12">
    <source>
        <dbReference type="HAMAP-Rule" id="MF_01398"/>
    </source>
</evidence>
<feature type="coiled-coil region" evidence="14">
    <location>
        <begin position="51"/>
        <end position="99"/>
    </location>
</feature>
<feature type="transmembrane region" description="Helical" evidence="12">
    <location>
        <begin position="32"/>
        <end position="50"/>
    </location>
</feature>
<dbReference type="GO" id="GO:0005886">
    <property type="term" value="C:plasma membrane"/>
    <property type="evidence" value="ECO:0007669"/>
    <property type="project" value="UniProtKB-SubCell"/>
</dbReference>
<comment type="function">
    <text evidence="9 12">F(1)F(0) ATP synthase produces ATP from ADP in the presence of a proton or sodium gradient. F-type ATPases consist of two structural domains, F(1) containing the extramembraneous catalytic core and F(0) containing the membrane proton channel, linked together by a central stalk and a peripheral stalk. During catalysis, ATP synthesis in the catalytic domain of F(1) is coupled via a rotary mechanism of the central stalk subunits to proton translocation.</text>
</comment>
<dbReference type="RefSeq" id="WP_265134963.1">
    <property type="nucleotide sequence ID" value="NZ_FXTX01000004.1"/>
</dbReference>
<feature type="signal peptide" evidence="15">
    <location>
        <begin position="1"/>
        <end position="18"/>
    </location>
</feature>
<dbReference type="PANTHER" id="PTHR34264">
    <property type="entry name" value="ATP SYNTHASE SUBUNIT B, CHLOROPLASTIC"/>
    <property type="match status" value="1"/>
</dbReference>
<sequence>MIKKSLIFSLFVVAFAFAGEEASHSSELFWETVNTIILLGIIAFFGGKYIKKALNDRREAVISMVEEAKKAREDSIKAIKEAEEKLKEAQYKLEEGKRIAQERAKMEREHAIAQANEIAERIKKQAKETINIEIKKAESYLKKYATEKAIEIANKIIAENMNDNLNKAVVKNSIKKLKEGGA</sequence>
<keyword evidence="5 12" id="KW-1133">Transmembrane helix</keyword>
<dbReference type="PANTHER" id="PTHR34264:SF3">
    <property type="entry name" value="ATP SYNTHASE SUBUNIT B, CHLOROPLASTIC"/>
    <property type="match status" value="1"/>
</dbReference>
<proteinExistence type="inferred from homology"/>